<dbReference type="SUPFAM" id="SSF51182">
    <property type="entry name" value="RmlC-like cupins"/>
    <property type="match status" value="1"/>
</dbReference>
<evidence type="ECO:0000259" key="1">
    <source>
        <dbReference type="Pfam" id="PF19480"/>
    </source>
</evidence>
<reference evidence="3" key="1">
    <citation type="submission" date="2019-12" db="EMBL/GenBank/DDBJ databases">
        <authorList>
            <person name="Awala S.I."/>
            <person name="Rhee S.K."/>
        </authorList>
    </citation>
    <scope>NUCLEOTIDE SEQUENCE [LARGE SCALE GENOMIC DNA]</scope>
    <source>
        <strain evidence="3">IM1</strain>
    </source>
</reference>
<dbReference type="InterPro" id="IPR027565">
    <property type="entry name" value="Cupin_WbuC"/>
</dbReference>
<evidence type="ECO:0000313" key="2">
    <source>
        <dbReference type="EMBL" id="QJD29256.1"/>
    </source>
</evidence>
<dbReference type="InterPro" id="IPR014710">
    <property type="entry name" value="RmlC-like_jellyroll"/>
</dbReference>
<accession>A0A858Q689</accession>
<keyword evidence="3" id="KW-1185">Reference proteome</keyword>
<protein>
    <submittedName>
        <fullName evidence="2">Cupin fold metalloprotein, WbuC family</fullName>
    </submittedName>
</protein>
<gene>
    <name evidence="2" type="ORF">GNH96_04265</name>
</gene>
<dbReference type="AlphaFoldDB" id="A0A858Q689"/>
<feature type="domain" description="Cupin fold metalloprotein WbuC cupin" evidence="1">
    <location>
        <begin position="13"/>
        <end position="93"/>
    </location>
</feature>
<dbReference type="RefSeq" id="WP_169602548.1">
    <property type="nucleotide sequence ID" value="NZ_CP046565.1"/>
</dbReference>
<proteinExistence type="predicted"/>
<dbReference type="InterPro" id="IPR011051">
    <property type="entry name" value="RmlC_Cupin_sf"/>
</dbReference>
<sequence length="172" mass="18594">MPSPADLKLYTTGTLSGLSEDAARSARLRKNLNVHPVLEDPVQRLFNALEPGTYARPHRHSRSDGWELMVVVRGAFSVLVFDDHGRVAERIDLKADGGDCAVEIPAGAWHTVVSRVSGTVMVEVKPGPYSPIADEDFAAWAPDEGSADAAAQLRRLESAQPGDRVCSTEFLS</sequence>
<dbReference type="EMBL" id="CP046565">
    <property type="protein sequence ID" value="QJD29256.1"/>
    <property type="molecule type" value="Genomic_DNA"/>
</dbReference>
<dbReference type="Gene3D" id="2.60.120.10">
    <property type="entry name" value="Jelly Rolls"/>
    <property type="match status" value="1"/>
</dbReference>
<dbReference type="CDD" id="cd07005">
    <property type="entry name" value="cupin_WbuC-like"/>
    <property type="match status" value="1"/>
</dbReference>
<evidence type="ECO:0000313" key="3">
    <source>
        <dbReference type="Proteomes" id="UP000503004"/>
    </source>
</evidence>
<dbReference type="Proteomes" id="UP000503004">
    <property type="component" value="Chromosome"/>
</dbReference>
<dbReference type="InterPro" id="IPR046058">
    <property type="entry name" value="WbuC_cupin"/>
</dbReference>
<dbReference type="Pfam" id="PF19480">
    <property type="entry name" value="DUF6016"/>
    <property type="match status" value="1"/>
</dbReference>
<organism evidence="2 3">
    <name type="scientific">Methylococcus geothermalis</name>
    <dbReference type="NCBI Taxonomy" id="2681310"/>
    <lineage>
        <taxon>Bacteria</taxon>
        <taxon>Pseudomonadati</taxon>
        <taxon>Pseudomonadota</taxon>
        <taxon>Gammaproteobacteria</taxon>
        <taxon>Methylococcales</taxon>
        <taxon>Methylococcaceae</taxon>
        <taxon>Methylococcus</taxon>
    </lineage>
</organism>
<dbReference type="KEGG" id="metu:GNH96_04265"/>
<dbReference type="NCBIfam" id="TIGR04366">
    <property type="entry name" value="cupin_WbuC"/>
    <property type="match status" value="1"/>
</dbReference>
<name>A0A858Q689_9GAMM</name>